<reference evidence="1 2" key="1">
    <citation type="submission" date="2024-07" db="EMBL/GenBank/DDBJ databases">
        <title>Chromosome-level genome assembly of the water stick insect Ranatra chinensis (Heteroptera: Nepidae).</title>
        <authorList>
            <person name="Liu X."/>
        </authorList>
    </citation>
    <scope>NUCLEOTIDE SEQUENCE [LARGE SCALE GENOMIC DNA]</scope>
    <source>
        <strain evidence="1">Cailab_2021Rc</strain>
        <tissue evidence="1">Muscle</tissue>
    </source>
</reference>
<proteinExistence type="predicted"/>
<accession>A0ABD0YZL8</accession>
<dbReference type="AlphaFoldDB" id="A0ABD0YZL8"/>
<dbReference type="Proteomes" id="UP001558652">
    <property type="component" value="Unassembled WGS sequence"/>
</dbReference>
<evidence type="ECO:0000313" key="1">
    <source>
        <dbReference type="EMBL" id="KAL1140689.1"/>
    </source>
</evidence>
<comment type="caution">
    <text evidence="1">The sequence shown here is derived from an EMBL/GenBank/DDBJ whole genome shotgun (WGS) entry which is preliminary data.</text>
</comment>
<protein>
    <submittedName>
        <fullName evidence="1">Uncharacterized protein</fullName>
    </submittedName>
</protein>
<gene>
    <name evidence="1" type="ORF">AAG570_000619</name>
</gene>
<name>A0ABD0YZL8_9HEMI</name>
<keyword evidence="2" id="KW-1185">Reference proteome</keyword>
<sequence>MSSYEDVGEGNRRVIFEEDPYRADSCGAGAKGRMRSAAYTLSPMAGGGPAQGGILQSAFNPTAVELLYKTVTESSVCCGRYMRTVLAGVSVPFPHQARACPTSPGSPLLPTFLSSLQPPGPSLYI</sequence>
<dbReference type="EMBL" id="JBFDAA010000001">
    <property type="protein sequence ID" value="KAL1140689.1"/>
    <property type="molecule type" value="Genomic_DNA"/>
</dbReference>
<evidence type="ECO:0000313" key="2">
    <source>
        <dbReference type="Proteomes" id="UP001558652"/>
    </source>
</evidence>
<organism evidence="1 2">
    <name type="scientific">Ranatra chinensis</name>
    <dbReference type="NCBI Taxonomy" id="642074"/>
    <lineage>
        <taxon>Eukaryota</taxon>
        <taxon>Metazoa</taxon>
        <taxon>Ecdysozoa</taxon>
        <taxon>Arthropoda</taxon>
        <taxon>Hexapoda</taxon>
        <taxon>Insecta</taxon>
        <taxon>Pterygota</taxon>
        <taxon>Neoptera</taxon>
        <taxon>Paraneoptera</taxon>
        <taxon>Hemiptera</taxon>
        <taxon>Heteroptera</taxon>
        <taxon>Panheteroptera</taxon>
        <taxon>Nepomorpha</taxon>
        <taxon>Nepidae</taxon>
        <taxon>Ranatrinae</taxon>
        <taxon>Ranatra</taxon>
    </lineage>
</organism>